<sequence length="221" mass="23442">MADDREIALEGERIVLYAERALYWPRAATLVVADLHLGEGGEPRRTGLAAPAAGAGHDLDRIDGLLEATGAARLLVLGDLLHGLIPDAPWLARWFAWRNRRAALAVEVVVGDHDRALRVHPARAASMGLSLLGKVLHEPPFAFAHDVDDPDAVDGYLLAGQLQPVLRLPGLPRLPAFRFGARAGVLPAFTALPGGTAFEPVAGERVFACAPGTLVELPASC</sequence>
<dbReference type="InterPro" id="IPR029052">
    <property type="entry name" value="Metallo-depent_PP-like"/>
</dbReference>
<evidence type="ECO:0000313" key="1">
    <source>
        <dbReference type="EMBL" id="NZA28317.1"/>
    </source>
</evidence>
<keyword evidence="2" id="KW-1185">Reference proteome</keyword>
<accession>A0A853JIF2</accession>
<comment type="caution">
    <text evidence="1">The sequence shown here is derived from an EMBL/GenBank/DDBJ whole genome shotgun (WGS) entry which is preliminary data.</text>
</comment>
<proteinExistence type="predicted"/>
<dbReference type="EMBL" id="JACCKA010000091">
    <property type="protein sequence ID" value="NZA28317.1"/>
    <property type="molecule type" value="Genomic_DNA"/>
</dbReference>
<dbReference type="AlphaFoldDB" id="A0A853JIF2"/>
<reference evidence="1 2" key="1">
    <citation type="submission" date="2020-07" db="EMBL/GenBank/DDBJ databases">
        <title>Luteimonas sp. SJ-92.</title>
        <authorList>
            <person name="Huang X.-X."/>
            <person name="Xu L."/>
            <person name="Sun J.-Q."/>
        </authorList>
    </citation>
    <scope>NUCLEOTIDE SEQUENCE [LARGE SCALE GENOMIC DNA]</scope>
    <source>
        <strain evidence="1 2">SJ-92</strain>
    </source>
</reference>
<name>A0A853JIF2_9GAMM</name>
<evidence type="ECO:0000313" key="2">
    <source>
        <dbReference type="Proteomes" id="UP000578091"/>
    </source>
</evidence>
<dbReference type="RefSeq" id="WP_180680071.1">
    <property type="nucleotide sequence ID" value="NZ_JACCKA010000091.1"/>
</dbReference>
<dbReference type="PANTHER" id="PTHR39323">
    <property type="entry name" value="BLR1149 PROTEIN"/>
    <property type="match status" value="1"/>
</dbReference>
<protein>
    <submittedName>
        <fullName evidence="1">Phosphoesterase</fullName>
    </submittedName>
</protein>
<dbReference type="SUPFAM" id="SSF56300">
    <property type="entry name" value="Metallo-dependent phosphatases"/>
    <property type="match status" value="1"/>
</dbReference>
<gene>
    <name evidence="1" type="ORF">H0E84_18230</name>
</gene>
<dbReference type="PANTHER" id="PTHR39323:SF1">
    <property type="entry name" value="BLR1149 PROTEIN"/>
    <property type="match status" value="1"/>
</dbReference>
<organism evidence="1 2">
    <name type="scientific">Luteimonas salinisoli</name>
    <dbReference type="NCBI Taxonomy" id="2752307"/>
    <lineage>
        <taxon>Bacteria</taxon>
        <taxon>Pseudomonadati</taxon>
        <taxon>Pseudomonadota</taxon>
        <taxon>Gammaproteobacteria</taxon>
        <taxon>Lysobacterales</taxon>
        <taxon>Lysobacteraceae</taxon>
        <taxon>Luteimonas</taxon>
    </lineage>
</organism>
<dbReference type="Proteomes" id="UP000578091">
    <property type="component" value="Unassembled WGS sequence"/>
</dbReference>